<organism evidence="1 2">
    <name type="scientific">Pleurostoma richardsiae</name>
    <dbReference type="NCBI Taxonomy" id="41990"/>
    <lineage>
        <taxon>Eukaryota</taxon>
        <taxon>Fungi</taxon>
        <taxon>Dikarya</taxon>
        <taxon>Ascomycota</taxon>
        <taxon>Pezizomycotina</taxon>
        <taxon>Sordariomycetes</taxon>
        <taxon>Sordariomycetidae</taxon>
        <taxon>Calosphaeriales</taxon>
        <taxon>Pleurostomataceae</taxon>
        <taxon>Pleurostoma</taxon>
    </lineage>
</organism>
<gene>
    <name evidence="1" type="ORF">NKR23_g8912</name>
</gene>
<evidence type="ECO:0000313" key="1">
    <source>
        <dbReference type="EMBL" id="KAJ9137750.1"/>
    </source>
</evidence>
<reference evidence="1" key="1">
    <citation type="submission" date="2022-07" db="EMBL/GenBank/DDBJ databases">
        <title>Fungi with potential for degradation of polypropylene.</title>
        <authorList>
            <person name="Gostincar C."/>
        </authorList>
    </citation>
    <scope>NUCLEOTIDE SEQUENCE</scope>
    <source>
        <strain evidence="1">EXF-13308</strain>
    </source>
</reference>
<evidence type="ECO:0000313" key="2">
    <source>
        <dbReference type="Proteomes" id="UP001174694"/>
    </source>
</evidence>
<keyword evidence="2" id="KW-1185">Reference proteome</keyword>
<proteinExistence type="predicted"/>
<name>A0AA38VNR1_9PEZI</name>
<dbReference type="AlphaFoldDB" id="A0AA38VNR1"/>
<dbReference type="EMBL" id="JANBVO010000033">
    <property type="protein sequence ID" value="KAJ9137750.1"/>
    <property type="molecule type" value="Genomic_DNA"/>
</dbReference>
<accession>A0AA38VNR1</accession>
<dbReference type="Proteomes" id="UP001174694">
    <property type="component" value="Unassembled WGS sequence"/>
</dbReference>
<sequence length="119" mass="13599">MKARGLLRGDSWEVKSLLHNFWNLERGFEVSKPFEVEWVEEKDLEAGVLKASWLPPLDPQTVGGLSKEQQEAFTRAVVIGTLLAVAHGAWSTTDEWNRLLPDYRFTGLGEFLEQVWARD</sequence>
<comment type="caution">
    <text evidence="1">The sequence shown here is derived from an EMBL/GenBank/DDBJ whole genome shotgun (WGS) entry which is preliminary data.</text>
</comment>
<protein>
    <submittedName>
        <fullName evidence="1">Uncharacterized protein</fullName>
    </submittedName>
</protein>